<dbReference type="AlphaFoldDB" id="A0AAV1D8F4"/>
<protein>
    <submittedName>
        <fullName evidence="1">OLC1v1002092C1</fullName>
    </submittedName>
</protein>
<dbReference type="Gene3D" id="2.30.240.10">
    <property type="entry name" value="At5g01610-like"/>
    <property type="match status" value="1"/>
</dbReference>
<evidence type="ECO:0000313" key="2">
    <source>
        <dbReference type="Proteomes" id="UP001161247"/>
    </source>
</evidence>
<dbReference type="Pfam" id="PF04398">
    <property type="entry name" value="DUF538"/>
    <property type="match status" value="1"/>
</dbReference>
<dbReference type="InterPro" id="IPR036758">
    <property type="entry name" value="At5g01610-like"/>
</dbReference>
<accession>A0AAV1D8F4</accession>
<proteinExistence type="predicted"/>
<dbReference type="Proteomes" id="UP001161247">
    <property type="component" value="Chromosome 4"/>
</dbReference>
<dbReference type="SUPFAM" id="SSF141562">
    <property type="entry name" value="At5g01610-like"/>
    <property type="match status" value="1"/>
</dbReference>
<sequence length="153" mass="17136">MSQITEGMKANSTNAIEVYKGKSICQEKSKCFLKDLGLPSGLLPLDEIEECGFVKETGFIWLKQKRHKQHKFEKIGKFAHYATEITAYAEPKKLKQVTGIKAKELFMWITVTEVNVDDDYDDSRSSSAGKLTFKTPTGLCKVFPASAFEAAET</sequence>
<dbReference type="PANTHER" id="PTHR31676:SF10">
    <property type="entry name" value="EXPRESSED PROTEIN"/>
    <property type="match status" value="1"/>
</dbReference>
<keyword evidence="2" id="KW-1185">Reference proteome</keyword>
<reference evidence="1" key="1">
    <citation type="submission" date="2023-03" db="EMBL/GenBank/DDBJ databases">
        <authorList>
            <person name="Julca I."/>
        </authorList>
    </citation>
    <scope>NUCLEOTIDE SEQUENCE</scope>
</reference>
<organism evidence="1 2">
    <name type="scientific">Oldenlandia corymbosa var. corymbosa</name>
    <dbReference type="NCBI Taxonomy" id="529605"/>
    <lineage>
        <taxon>Eukaryota</taxon>
        <taxon>Viridiplantae</taxon>
        <taxon>Streptophyta</taxon>
        <taxon>Embryophyta</taxon>
        <taxon>Tracheophyta</taxon>
        <taxon>Spermatophyta</taxon>
        <taxon>Magnoliopsida</taxon>
        <taxon>eudicotyledons</taxon>
        <taxon>Gunneridae</taxon>
        <taxon>Pentapetalae</taxon>
        <taxon>asterids</taxon>
        <taxon>lamiids</taxon>
        <taxon>Gentianales</taxon>
        <taxon>Rubiaceae</taxon>
        <taxon>Rubioideae</taxon>
        <taxon>Spermacoceae</taxon>
        <taxon>Hedyotis-Oldenlandia complex</taxon>
        <taxon>Oldenlandia</taxon>
    </lineage>
</organism>
<gene>
    <name evidence="1" type="ORF">OLC1_LOCUS12714</name>
</gene>
<dbReference type="EMBL" id="OX459121">
    <property type="protein sequence ID" value="CAI9103581.1"/>
    <property type="molecule type" value="Genomic_DNA"/>
</dbReference>
<dbReference type="PANTHER" id="PTHR31676">
    <property type="entry name" value="T31J12.3 PROTEIN-RELATED"/>
    <property type="match status" value="1"/>
</dbReference>
<dbReference type="InterPro" id="IPR007493">
    <property type="entry name" value="DUF538"/>
</dbReference>
<evidence type="ECO:0000313" key="1">
    <source>
        <dbReference type="EMBL" id="CAI9103581.1"/>
    </source>
</evidence>
<name>A0AAV1D8F4_OLDCO</name>